<keyword evidence="1" id="KW-1133">Transmembrane helix</keyword>
<evidence type="ECO:0000256" key="1">
    <source>
        <dbReference type="SAM" id="Phobius"/>
    </source>
</evidence>
<name>A0A7V5UE86_CALAY</name>
<feature type="transmembrane region" description="Helical" evidence="1">
    <location>
        <begin position="85"/>
        <end position="107"/>
    </location>
</feature>
<keyword evidence="1" id="KW-0472">Membrane</keyword>
<dbReference type="AlphaFoldDB" id="A0A7V5UE86"/>
<dbReference type="EMBL" id="DROD01000149">
    <property type="protein sequence ID" value="HHJ51959.1"/>
    <property type="molecule type" value="Genomic_DNA"/>
</dbReference>
<comment type="caution">
    <text evidence="2">The sequence shown here is derived from an EMBL/GenBank/DDBJ whole genome shotgun (WGS) entry which is preliminary data.</text>
</comment>
<feature type="transmembrane region" description="Helical" evidence="1">
    <location>
        <begin position="160"/>
        <end position="179"/>
    </location>
</feature>
<feature type="transmembrane region" description="Helical" evidence="1">
    <location>
        <begin position="194"/>
        <end position="211"/>
    </location>
</feature>
<accession>A0A7V5UE86</accession>
<sequence length="224" mass="25879">MTSLVKHQSINRLLWTYGVFAVAMAYLEATVVVYLRLLYYPEGFYFPMKIIPLKVAAIELGREAATLVMLWYVARMAGKSFREKFSLFAFTFGVWDIFYYVWLKALVNWPVSWTDWDILFLIPAPWIAPWLAPVLVSLALIAGAVIVLKNPDRFGDKILAPKEWTGLLIGAALILASFFTETGRVLRQGIPEHYHWWLFGLGYAAGWLVFLRKWRKIKNRKSPI</sequence>
<gene>
    <name evidence="2" type="ORF">ENJ89_02080</name>
</gene>
<evidence type="ECO:0000313" key="2">
    <source>
        <dbReference type="EMBL" id="HHJ51959.1"/>
    </source>
</evidence>
<feature type="transmembrane region" description="Helical" evidence="1">
    <location>
        <begin position="127"/>
        <end position="148"/>
    </location>
</feature>
<proteinExistence type="predicted"/>
<keyword evidence="1" id="KW-0812">Transmembrane</keyword>
<organism evidence="2">
    <name type="scientific">Caldithrix abyssi</name>
    <dbReference type="NCBI Taxonomy" id="187145"/>
    <lineage>
        <taxon>Bacteria</taxon>
        <taxon>Pseudomonadati</taxon>
        <taxon>Calditrichota</taxon>
        <taxon>Calditrichia</taxon>
        <taxon>Calditrichales</taxon>
        <taxon>Calditrichaceae</taxon>
        <taxon>Caldithrix</taxon>
    </lineage>
</organism>
<protein>
    <submittedName>
        <fullName evidence="2">Uncharacterized protein</fullName>
    </submittedName>
</protein>
<reference evidence="2" key="1">
    <citation type="journal article" date="2020" name="mSystems">
        <title>Genome- and Community-Level Interaction Insights into Carbon Utilization and Element Cycling Functions of Hydrothermarchaeota in Hydrothermal Sediment.</title>
        <authorList>
            <person name="Zhou Z."/>
            <person name="Liu Y."/>
            <person name="Xu W."/>
            <person name="Pan J."/>
            <person name="Luo Z.H."/>
            <person name="Li M."/>
        </authorList>
    </citation>
    <scope>NUCLEOTIDE SEQUENCE [LARGE SCALE GENOMIC DNA]</scope>
    <source>
        <strain evidence="2">HyVt-527</strain>
    </source>
</reference>
<feature type="transmembrane region" description="Helical" evidence="1">
    <location>
        <begin position="55"/>
        <end position="73"/>
    </location>
</feature>
<feature type="transmembrane region" description="Helical" evidence="1">
    <location>
        <begin position="12"/>
        <end position="35"/>
    </location>
</feature>
<dbReference type="Proteomes" id="UP000886124">
    <property type="component" value="Unassembled WGS sequence"/>
</dbReference>